<evidence type="ECO:0000256" key="1">
    <source>
        <dbReference type="ARBA" id="ARBA00004651"/>
    </source>
</evidence>
<dbReference type="Pfam" id="PF08395">
    <property type="entry name" value="7tm_7"/>
    <property type="match status" value="1"/>
</dbReference>
<feature type="transmembrane region" description="Helical" evidence="8">
    <location>
        <begin position="115"/>
        <end position="134"/>
    </location>
</feature>
<organism evidence="9 10">
    <name type="scientific">Lasius platythorax</name>
    <dbReference type="NCBI Taxonomy" id="488582"/>
    <lineage>
        <taxon>Eukaryota</taxon>
        <taxon>Metazoa</taxon>
        <taxon>Ecdysozoa</taxon>
        <taxon>Arthropoda</taxon>
        <taxon>Hexapoda</taxon>
        <taxon>Insecta</taxon>
        <taxon>Pterygota</taxon>
        <taxon>Neoptera</taxon>
        <taxon>Endopterygota</taxon>
        <taxon>Hymenoptera</taxon>
        <taxon>Apocrita</taxon>
        <taxon>Aculeata</taxon>
        <taxon>Formicoidea</taxon>
        <taxon>Formicidae</taxon>
        <taxon>Formicinae</taxon>
        <taxon>Lasius</taxon>
        <taxon>Lasius</taxon>
    </lineage>
</organism>
<evidence type="ECO:0000256" key="2">
    <source>
        <dbReference type="ARBA" id="ARBA00022475"/>
    </source>
</evidence>
<dbReference type="GO" id="GO:0008049">
    <property type="term" value="P:male courtship behavior"/>
    <property type="evidence" value="ECO:0007669"/>
    <property type="project" value="TreeGrafter"/>
</dbReference>
<evidence type="ECO:0000256" key="7">
    <source>
        <dbReference type="ARBA" id="ARBA00023224"/>
    </source>
</evidence>
<protein>
    <recommendedName>
        <fullName evidence="8">Gustatory receptor</fullName>
    </recommendedName>
</protein>
<reference evidence="9" key="1">
    <citation type="submission" date="2024-04" db="EMBL/GenBank/DDBJ databases">
        <authorList>
            <consortium name="Molecular Ecology Group"/>
        </authorList>
    </citation>
    <scope>NUCLEOTIDE SEQUENCE</scope>
</reference>
<dbReference type="GO" id="GO:0005886">
    <property type="term" value="C:plasma membrane"/>
    <property type="evidence" value="ECO:0007669"/>
    <property type="project" value="UniProtKB-SubCell"/>
</dbReference>
<evidence type="ECO:0000256" key="4">
    <source>
        <dbReference type="ARBA" id="ARBA00022989"/>
    </source>
</evidence>
<feature type="transmembrane region" description="Helical" evidence="8">
    <location>
        <begin position="6"/>
        <end position="24"/>
    </location>
</feature>
<dbReference type="GO" id="GO:0007165">
    <property type="term" value="P:signal transduction"/>
    <property type="evidence" value="ECO:0007669"/>
    <property type="project" value="UniProtKB-KW"/>
</dbReference>
<evidence type="ECO:0000256" key="5">
    <source>
        <dbReference type="ARBA" id="ARBA00023136"/>
    </source>
</evidence>
<accession>A0AAV2N962</accession>
<keyword evidence="10" id="KW-1185">Reference proteome</keyword>
<name>A0AAV2N962_9HYME</name>
<dbReference type="GO" id="GO:0007635">
    <property type="term" value="P:chemosensory behavior"/>
    <property type="evidence" value="ECO:0007669"/>
    <property type="project" value="TreeGrafter"/>
</dbReference>
<evidence type="ECO:0000256" key="3">
    <source>
        <dbReference type="ARBA" id="ARBA00022692"/>
    </source>
</evidence>
<dbReference type="Proteomes" id="UP001497644">
    <property type="component" value="Chromosome 11"/>
</dbReference>
<gene>
    <name evidence="9" type="ORF">LPLAT_LOCUS2561</name>
</gene>
<dbReference type="PANTHER" id="PTHR21143">
    <property type="entry name" value="INVERTEBRATE GUSTATORY RECEPTOR"/>
    <property type="match status" value="1"/>
</dbReference>
<sequence length="387" mass="45343">MTKTIQAVVSPLLIIGSFCGLGFFEYPLGRPRPYLTCLYFLIIWSLYAYLFYYLAYISDTLHIYLSETNIMIMFTTIVSMLVSLFRFKEFKICLNKLSIVDDTLELLKTPKEYRLLHKWIIGIIIKWILLSLLIDVSDSLWLNYEHFSVTRIFVPLVTNYLLHINTYSAFIWAVILGYTGSRFQRINEHIRNLLEDDTECIKGQNKLILIRNKRRTKIKKSKQYMWILMHVHLQLCLISCELNKIFGIQMTLQMASQFVFSIDTCCHVYAAYAKDDTTIGTFLDHIFNFIWAVVHNANLLVLNYICQSVCNKANKTSAILYNLSNESSDEDLREQTLQFILQIKQKKLKFSGMGLFYFGYDFIRKFYVSVAALLVIIIQMDIYVPID</sequence>
<comment type="subcellular location">
    <subcellularLocation>
        <location evidence="1 8">Cell membrane</location>
        <topology evidence="1 8">Multi-pass membrane protein</topology>
    </subcellularLocation>
</comment>
<dbReference type="GO" id="GO:0050909">
    <property type="term" value="P:sensory perception of taste"/>
    <property type="evidence" value="ECO:0007669"/>
    <property type="project" value="InterPro"/>
</dbReference>
<dbReference type="EMBL" id="OZ034834">
    <property type="protein sequence ID" value="CAL1676352.1"/>
    <property type="molecule type" value="Genomic_DNA"/>
</dbReference>
<feature type="transmembrane region" description="Helical" evidence="8">
    <location>
        <begin position="160"/>
        <end position="181"/>
    </location>
</feature>
<keyword evidence="3 8" id="KW-0812">Transmembrane</keyword>
<dbReference type="GO" id="GO:0043025">
    <property type="term" value="C:neuronal cell body"/>
    <property type="evidence" value="ECO:0007669"/>
    <property type="project" value="TreeGrafter"/>
</dbReference>
<evidence type="ECO:0000313" key="10">
    <source>
        <dbReference type="Proteomes" id="UP001497644"/>
    </source>
</evidence>
<dbReference type="InterPro" id="IPR013604">
    <property type="entry name" value="7TM_chemorcpt"/>
</dbReference>
<comment type="similarity">
    <text evidence="8">Belongs to the insect chemoreceptor superfamily. Gustatory receptor (GR) family.</text>
</comment>
<proteinExistence type="inferred from homology"/>
<dbReference type="GO" id="GO:0030425">
    <property type="term" value="C:dendrite"/>
    <property type="evidence" value="ECO:0007669"/>
    <property type="project" value="TreeGrafter"/>
</dbReference>
<comment type="caution">
    <text evidence="8">Lacks conserved residue(s) required for the propagation of feature annotation.</text>
</comment>
<dbReference type="AlphaFoldDB" id="A0AAV2N962"/>
<feature type="transmembrane region" description="Helical" evidence="8">
    <location>
        <begin position="366"/>
        <end position="386"/>
    </location>
</feature>
<feature type="transmembrane region" description="Helical" evidence="8">
    <location>
        <begin position="68"/>
        <end position="87"/>
    </location>
</feature>
<feature type="transmembrane region" description="Helical" evidence="8">
    <location>
        <begin position="36"/>
        <end position="56"/>
    </location>
</feature>
<comment type="function">
    <text evidence="8">Gustatory receptor which mediates acceptance or avoidance behavior, depending on its substrates.</text>
</comment>
<keyword evidence="6 8" id="KW-0675">Receptor</keyword>
<dbReference type="PANTHER" id="PTHR21143:SF133">
    <property type="entry name" value="GUSTATORY AND PHEROMONE RECEPTOR 32A-RELATED"/>
    <property type="match status" value="1"/>
</dbReference>
<dbReference type="GO" id="GO:0030424">
    <property type="term" value="C:axon"/>
    <property type="evidence" value="ECO:0007669"/>
    <property type="project" value="TreeGrafter"/>
</dbReference>
<keyword evidence="2 8" id="KW-1003">Cell membrane</keyword>
<keyword evidence="4 8" id="KW-1133">Transmembrane helix</keyword>
<keyword evidence="5 8" id="KW-0472">Membrane</keyword>
<evidence type="ECO:0000256" key="8">
    <source>
        <dbReference type="RuleBase" id="RU363108"/>
    </source>
</evidence>
<evidence type="ECO:0000313" key="9">
    <source>
        <dbReference type="EMBL" id="CAL1676352.1"/>
    </source>
</evidence>
<keyword evidence="7 8" id="KW-0807">Transducer</keyword>
<evidence type="ECO:0000256" key="6">
    <source>
        <dbReference type="ARBA" id="ARBA00023170"/>
    </source>
</evidence>